<keyword evidence="4" id="KW-0175">Coiled coil</keyword>
<name>A0A8C4QPS9_EPTBU</name>
<dbReference type="InterPro" id="IPR004827">
    <property type="entry name" value="bZIP"/>
</dbReference>
<dbReference type="InterPro" id="IPR000837">
    <property type="entry name" value="AP-1"/>
</dbReference>
<accession>A0A8C4QPS9</accession>
<evidence type="ECO:0000256" key="3">
    <source>
        <dbReference type="ARBA" id="ARBA00023163"/>
    </source>
</evidence>
<feature type="coiled-coil region" evidence="4">
    <location>
        <begin position="147"/>
        <end position="185"/>
    </location>
</feature>
<keyword evidence="8" id="KW-1185">Reference proteome</keyword>
<dbReference type="PRINTS" id="PR00042">
    <property type="entry name" value="LEUZIPPRFOS"/>
</dbReference>
<feature type="region of interest" description="Disordered" evidence="5">
    <location>
        <begin position="91"/>
        <end position="129"/>
    </location>
</feature>
<dbReference type="CDD" id="cd14721">
    <property type="entry name" value="bZIP_Fos"/>
    <property type="match status" value="1"/>
</dbReference>
<reference evidence="7" key="2">
    <citation type="submission" date="2025-09" db="UniProtKB">
        <authorList>
            <consortium name="Ensembl"/>
        </authorList>
    </citation>
    <scope>IDENTIFICATION</scope>
</reference>
<dbReference type="Gene3D" id="1.20.5.170">
    <property type="match status" value="1"/>
</dbReference>
<dbReference type="AlphaFoldDB" id="A0A8C4QPS9"/>
<evidence type="ECO:0000259" key="6">
    <source>
        <dbReference type="PROSITE" id="PS50217"/>
    </source>
</evidence>
<evidence type="ECO:0000256" key="5">
    <source>
        <dbReference type="SAM" id="MobiDB-lite"/>
    </source>
</evidence>
<dbReference type="PROSITE" id="PS00036">
    <property type="entry name" value="BZIP_BASIC"/>
    <property type="match status" value="1"/>
</dbReference>
<dbReference type="Ensembl" id="ENSEBUT00000018273.1">
    <property type="protein sequence ID" value="ENSEBUP00000017697.1"/>
    <property type="gene ID" value="ENSEBUG00000011051.1"/>
</dbReference>
<dbReference type="PANTHER" id="PTHR23351">
    <property type="entry name" value="FOS TRANSCRIPTION FACTOR-RELATED"/>
    <property type="match status" value="1"/>
</dbReference>
<dbReference type="PANTHER" id="PTHR23351:SF24">
    <property type="entry name" value="ACTIVATING TRANSCRIPTION FACTOR 3-RELATED"/>
    <property type="match status" value="1"/>
</dbReference>
<dbReference type="GO" id="GO:0000981">
    <property type="term" value="F:DNA-binding transcription factor activity, RNA polymerase II-specific"/>
    <property type="evidence" value="ECO:0007669"/>
    <property type="project" value="TreeGrafter"/>
</dbReference>
<evidence type="ECO:0000313" key="7">
    <source>
        <dbReference type="Ensembl" id="ENSEBUP00000017697.1"/>
    </source>
</evidence>
<protein>
    <recommendedName>
        <fullName evidence="6">BZIP domain-containing protein</fullName>
    </recommendedName>
</protein>
<dbReference type="InterPro" id="IPR046347">
    <property type="entry name" value="bZIP_sf"/>
</dbReference>
<feature type="domain" description="BZIP" evidence="6">
    <location>
        <begin position="126"/>
        <end position="189"/>
    </location>
</feature>
<dbReference type="GeneTree" id="ENSGT00940000158876"/>
<dbReference type="GO" id="GO:0000978">
    <property type="term" value="F:RNA polymerase II cis-regulatory region sequence-specific DNA binding"/>
    <property type="evidence" value="ECO:0007669"/>
    <property type="project" value="TreeGrafter"/>
</dbReference>
<sequence>MYHDGSGEQDTLSCCSASSSEYMSLSSVDSHLFSASPVNNFASPSTGYCLGGTFVPTVTEISRSPELQWLERASSVTRLAEQSRPCDAYAVPRGAGRRRKRDEQAVYGSDLDRFPHPGEQLNPEEDARRHIRRERNKQAAARCRMRRRELTDSLERETSKLAQEQEKLREHIVTLQKEKEQLELLLSSHEFSCSLPPEPDQNVPAETLLPQAGAVHLAAEVTQSMGRRPPLQIKLEPVSPQSELMDNEPMSEMDFVPGKMSMQEWPEDLHTPIIVTSTPRSMPASGSSLIFTYPNIGSFTDQLYDPCTSCSTALRRVGNGSCSDMVEEALLSPTLLSL</sequence>
<dbReference type="SMART" id="SM00338">
    <property type="entry name" value="BRLZ"/>
    <property type="match status" value="1"/>
</dbReference>
<reference evidence="7" key="1">
    <citation type="submission" date="2025-08" db="UniProtKB">
        <authorList>
            <consortium name="Ensembl"/>
        </authorList>
    </citation>
    <scope>IDENTIFICATION</scope>
</reference>
<keyword evidence="2" id="KW-0238">DNA-binding</keyword>
<evidence type="ECO:0000256" key="2">
    <source>
        <dbReference type="ARBA" id="ARBA00023125"/>
    </source>
</evidence>
<evidence type="ECO:0000256" key="1">
    <source>
        <dbReference type="ARBA" id="ARBA00023015"/>
    </source>
</evidence>
<dbReference type="GO" id="GO:0005634">
    <property type="term" value="C:nucleus"/>
    <property type="evidence" value="ECO:0007669"/>
    <property type="project" value="TreeGrafter"/>
</dbReference>
<organism evidence="7 8">
    <name type="scientific">Eptatretus burgeri</name>
    <name type="common">Inshore hagfish</name>
    <dbReference type="NCBI Taxonomy" id="7764"/>
    <lineage>
        <taxon>Eukaryota</taxon>
        <taxon>Metazoa</taxon>
        <taxon>Chordata</taxon>
        <taxon>Craniata</taxon>
        <taxon>Vertebrata</taxon>
        <taxon>Cyclostomata</taxon>
        <taxon>Myxini</taxon>
        <taxon>Myxiniformes</taxon>
        <taxon>Myxinidae</taxon>
        <taxon>Eptatretinae</taxon>
        <taxon>Eptatretus</taxon>
    </lineage>
</organism>
<dbReference type="Pfam" id="PF00170">
    <property type="entry name" value="bZIP_1"/>
    <property type="match status" value="1"/>
</dbReference>
<dbReference type="PROSITE" id="PS50217">
    <property type="entry name" value="BZIP"/>
    <property type="match status" value="1"/>
</dbReference>
<dbReference type="SUPFAM" id="SSF57959">
    <property type="entry name" value="Leucine zipper domain"/>
    <property type="match status" value="1"/>
</dbReference>
<evidence type="ECO:0000313" key="8">
    <source>
        <dbReference type="Proteomes" id="UP000694388"/>
    </source>
</evidence>
<keyword evidence="1" id="KW-0805">Transcription regulation</keyword>
<keyword evidence="3" id="KW-0804">Transcription</keyword>
<evidence type="ECO:0000256" key="4">
    <source>
        <dbReference type="SAM" id="Coils"/>
    </source>
</evidence>
<dbReference type="Proteomes" id="UP000694388">
    <property type="component" value="Unplaced"/>
</dbReference>
<proteinExistence type="predicted"/>